<dbReference type="InterPro" id="IPR037069">
    <property type="entry name" value="AcylCoA_DH/ox_N_sf"/>
</dbReference>
<name>J4SI02_9MYCO</name>
<comment type="similarity">
    <text evidence="2">Belongs to the acyl-CoA dehydrogenase family.</text>
</comment>
<dbReference type="GO" id="GO:0003995">
    <property type="term" value="F:acyl-CoA dehydrogenase activity"/>
    <property type="evidence" value="ECO:0007669"/>
    <property type="project" value="TreeGrafter"/>
</dbReference>
<dbReference type="RefSeq" id="WP_007769943.1">
    <property type="nucleotide sequence ID" value="NZ_AFVW02000002.1"/>
</dbReference>
<dbReference type="GO" id="GO:0050660">
    <property type="term" value="F:flavin adenine dinucleotide binding"/>
    <property type="evidence" value="ECO:0007669"/>
    <property type="project" value="InterPro"/>
</dbReference>
<dbReference type="PANTHER" id="PTHR43884:SF20">
    <property type="entry name" value="ACYL-COA DEHYDROGENASE FADE28"/>
    <property type="match status" value="1"/>
</dbReference>
<dbReference type="AlphaFoldDB" id="J4SI02"/>
<evidence type="ECO:0000313" key="8">
    <source>
        <dbReference type="Proteomes" id="UP000006455"/>
    </source>
</evidence>
<comment type="cofactor">
    <cofactor evidence="1">
        <name>FAD</name>
        <dbReference type="ChEBI" id="CHEBI:57692"/>
    </cofactor>
</comment>
<evidence type="ECO:0000313" key="7">
    <source>
        <dbReference type="EMBL" id="EJO89430.1"/>
    </source>
</evidence>
<evidence type="ECO:0000256" key="5">
    <source>
        <dbReference type="ARBA" id="ARBA00023002"/>
    </source>
</evidence>
<dbReference type="Pfam" id="PF00441">
    <property type="entry name" value="Acyl-CoA_dh_1"/>
    <property type="match status" value="1"/>
</dbReference>
<keyword evidence="3" id="KW-0285">Flavoprotein</keyword>
<dbReference type="InterPro" id="IPR036250">
    <property type="entry name" value="AcylCo_DH-like_C"/>
</dbReference>
<evidence type="ECO:0000256" key="3">
    <source>
        <dbReference type="ARBA" id="ARBA00022630"/>
    </source>
</evidence>
<keyword evidence="4" id="KW-0274">FAD</keyword>
<evidence type="ECO:0000259" key="6">
    <source>
        <dbReference type="Pfam" id="PF00441"/>
    </source>
</evidence>
<dbReference type="Gene3D" id="1.10.540.10">
    <property type="entry name" value="Acyl-CoA dehydrogenase/oxidase, N-terminal domain"/>
    <property type="match status" value="1"/>
</dbReference>
<keyword evidence="5" id="KW-0560">Oxidoreductase</keyword>
<gene>
    <name evidence="7" type="ORF">MCOL_V204555</name>
</gene>
<organism evidence="7 8">
    <name type="scientific">Mycobacterium colombiense CECT 3035</name>
    <dbReference type="NCBI Taxonomy" id="1041522"/>
    <lineage>
        <taxon>Bacteria</taxon>
        <taxon>Bacillati</taxon>
        <taxon>Actinomycetota</taxon>
        <taxon>Actinomycetes</taxon>
        <taxon>Mycobacteriales</taxon>
        <taxon>Mycobacteriaceae</taxon>
        <taxon>Mycobacterium</taxon>
        <taxon>Mycobacterium avium complex (MAC)</taxon>
    </lineage>
</organism>
<dbReference type="GeneID" id="31526333"/>
<dbReference type="eggNOG" id="COG1960">
    <property type="taxonomic scope" value="Bacteria"/>
</dbReference>
<reference evidence="7 8" key="1">
    <citation type="journal article" date="2011" name="J. Bacteriol.">
        <title>Genome sequence of the Mycobacterium colombiense type strain, CECT 3035.</title>
        <authorList>
            <person name="Gonzalez-Perez M."/>
            <person name="Murcia M.I."/>
            <person name="Landsman D."/>
            <person name="Jordan I.K."/>
            <person name="Marino-Ramirez L."/>
        </authorList>
    </citation>
    <scope>NUCLEOTIDE SEQUENCE [LARGE SCALE GENOMIC DNA]</scope>
    <source>
        <strain evidence="7 8">CECT 3035</strain>
    </source>
</reference>
<feature type="domain" description="Acyl-CoA dehydrogenase/oxidase C-terminal" evidence="6">
    <location>
        <begin position="201"/>
        <end position="326"/>
    </location>
</feature>
<evidence type="ECO:0000256" key="2">
    <source>
        <dbReference type="ARBA" id="ARBA00009347"/>
    </source>
</evidence>
<dbReference type="OrthoDB" id="2450120at2"/>
<accession>J4SI02</accession>
<dbReference type="EMBL" id="AFVW02000002">
    <property type="protein sequence ID" value="EJO89430.1"/>
    <property type="molecule type" value="Genomic_DNA"/>
</dbReference>
<dbReference type="InterPro" id="IPR009100">
    <property type="entry name" value="AcylCoA_DH/oxidase_NM_dom_sf"/>
</dbReference>
<dbReference type="SUPFAM" id="SSF47203">
    <property type="entry name" value="Acyl-CoA dehydrogenase C-terminal domain-like"/>
    <property type="match status" value="1"/>
</dbReference>
<dbReference type="PANTHER" id="PTHR43884">
    <property type="entry name" value="ACYL-COA DEHYDROGENASE"/>
    <property type="match status" value="1"/>
</dbReference>
<dbReference type="Gene3D" id="1.20.140.10">
    <property type="entry name" value="Butyryl-CoA Dehydrogenase, subunit A, domain 3"/>
    <property type="match status" value="1"/>
</dbReference>
<proteinExistence type="inferred from homology"/>
<dbReference type="InterPro" id="IPR009075">
    <property type="entry name" value="AcylCo_DH/oxidase_C"/>
</dbReference>
<dbReference type="STRING" id="1041522.GCA_002105755_02169"/>
<dbReference type="SUPFAM" id="SSF56645">
    <property type="entry name" value="Acyl-CoA dehydrogenase NM domain-like"/>
    <property type="match status" value="1"/>
</dbReference>
<comment type="caution">
    <text evidence="7">The sequence shown here is derived from an EMBL/GenBank/DDBJ whole genome shotgun (WGS) entry which is preliminary data.</text>
</comment>
<evidence type="ECO:0000256" key="4">
    <source>
        <dbReference type="ARBA" id="ARBA00022827"/>
    </source>
</evidence>
<protein>
    <submittedName>
        <fullName evidence="7">Acyl-CoA dehydrogenase</fullName>
    </submittedName>
</protein>
<evidence type="ECO:0000256" key="1">
    <source>
        <dbReference type="ARBA" id="ARBA00001974"/>
    </source>
</evidence>
<sequence length="364" mass="38271">MTMLTDDDATELLALRGLADDIFGASTESVLDVPAVGLAYDPGLWSTLAESGLTLLTTPEPRGGSGAGLRELSVVLQSSGYHAAPVPIAEHDLLASWLLGLVDLPLATGAMTAGITDQPLRGGRLTATLDHVPWANVAEAIIVAGDGFVAKVPRQKASVEAHADIAGQPSGRVHLDVLLEAGEFRATDVTLAPEFRLRGALARALQTCGALARALDLTRDHAQQREQFGRPIAKFQGVQALIANAAGAVSLATTAAQFAAVAASVNGFDSSHARFAVAVAKIESARAATLVARNAHQVHGAIGFTLDHRLRHFTTRALAWRSEFGTQRQWQHHLGTMALDSPSTVWELVTQLSSSVGDSQLNNT</sequence>
<dbReference type="Proteomes" id="UP000006455">
    <property type="component" value="Unassembled WGS sequence"/>
</dbReference>